<sequence>MKSTWMTLEELALNRRITVDEALRIVNEAHCPKVFRASATLYLV</sequence>
<proteinExistence type="predicted"/>
<evidence type="ECO:0008006" key="2">
    <source>
        <dbReference type="Google" id="ProtNLM"/>
    </source>
</evidence>
<accession>A0A679J8J2</accession>
<reference evidence="1" key="1">
    <citation type="submission" date="2019-12" db="EMBL/GenBank/DDBJ databases">
        <authorList>
            <person name="Cremers G."/>
        </authorList>
    </citation>
    <scope>NUCLEOTIDE SEQUENCE</scope>
    <source>
        <strain evidence="1">Mbul1</strain>
    </source>
</reference>
<dbReference type="EMBL" id="LR743504">
    <property type="protein sequence ID" value="CAA2104970.1"/>
    <property type="molecule type" value="Genomic_DNA"/>
</dbReference>
<protein>
    <recommendedName>
        <fullName evidence="2">DNA-binding protein</fullName>
    </recommendedName>
</protein>
<gene>
    <name evidence="1" type="ORF">MBUL_02961</name>
</gene>
<organism evidence="1">
    <name type="scientific">Methylobacterium bullatum</name>
    <dbReference type="NCBI Taxonomy" id="570505"/>
    <lineage>
        <taxon>Bacteria</taxon>
        <taxon>Pseudomonadati</taxon>
        <taxon>Pseudomonadota</taxon>
        <taxon>Alphaproteobacteria</taxon>
        <taxon>Hyphomicrobiales</taxon>
        <taxon>Methylobacteriaceae</taxon>
        <taxon>Methylobacterium</taxon>
    </lineage>
</organism>
<dbReference type="AlphaFoldDB" id="A0A679J8J2"/>
<name>A0A679J8J2_9HYPH</name>
<evidence type="ECO:0000313" key="1">
    <source>
        <dbReference type="EMBL" id="CAA2104970.1"/>
    </source>
</evidence>